<dbReference type="InterPro" id="IPR002156">
    <property type="entry name" value="RNaseH_domain"/>
</dbReference>
<dbReference type="Proteomes" id="UP001459277">
    <property type="component" value="Unassembled WGS sequence"/>
</dbReference>
<organism evidence="2 3">
    <name type="scientific">Lithocarpus litseifolius</name>
    <dbReference type="NCBI Taxonomy" id="425828"/>
    <lineage>
        <taxon>Eukaryota</taxon>
        <taxon>Viridiplantae</taxon>
        <taxon>Streptophyta</taxon>
        <taxon>Embryophyta</taxon>
        <taxon>Tracheophyta</taxon>
        <taxon>Spermatophyta</taxon>
        <taxon>Magnoliopsida</taxon>
        <taxon>eudicotyledons</taxon>
        <taxon>Gunneridae</taxon>
        <taxon>Pentapetalae</taxon>
        <taxon>rosids</taxon>
        <taxon>fabids</taxon>
        <taxon>Fagales</taxon>
        <taxon>Fagaceae</taxon>
        <taxon>Lithocarpus</taxon>
    </lineage>
</organism>
<dbReference type="AlphaFoldDB" id="A0AAW2CM45"/>
<sequence>MGQFQRKGEAVAGLCKLPPGNFNVTETEALAVEAGVLLAKELGLQQVILESDSLLVVLEISSKDVSGETGSTNNVNLDCRLAAPVGSMVA</sequence>
<keyword evidence="3" id="KW-1185">Reference proteome</keyword>
<evidence type="ECO:0000259" key="1">
    <source>
        <dbReference type="Pfam" id="PF13456"/>
    </source>
</evidence>
<name>A0AAW2CM45_9ROSI</name>
<accession>A0AAW2CM45</accession>
<reference evidence="2 3" key="1">
    <citation type="submission" date="2024-01" db="EMBL/GenBank/DDBJ databases">
        <title>A telomere-to-telomere, gap-free genome of sweet tea (Lithocarpus litseifolius).</title>
        <authorList>
            <person name="Zhou J."/>
        </authorList>
    </citation>
    <scope>NUCLEOTIDE SEQUENCE [LARGE SCALE GENOMIC DNA]</scope>
    <source>
        <strain evidence="2">Zhou-2022a</strain>
        <tissue evidence="2">Leaf</tissue>
    </source>
</reference>
<gene>
    <name evidence="2" type="ORF">SO802_018344</name>
</gene>
<protein>
    <recommendedName>
        <fullName evidence="1">RNase H type-1 domain-containing protein</fullName>
    </recommendedName>
</protein>
<feature type="domain" description="RNase H type-1" evidence="1">
    <location>
        <begin position="7"/>
        <end position="65"/>
    </location>
</feature>
<dbReference type="GO" id="GO:0004523">
    <property type="term" value="F:RNA-DNA hybrid ribonuclease activity"/>
    <property type="evidence" value="ECO:0007669"/>
    <property type="project" value="InterPro"/>
</dbReference>
<dbReference type="Pfam" id="PF13456">
    <property type="entry name" value="RVT_3"/>
    <property type="match status" value="1"/>
</dbReference>
<evidence type="ECO:0000313" key="3">
    <source>
        <dbReference type="Proteomes" id="UP001459277"/>
    </source>
</evidence>
<proteinExistence type="predicted"/>
<dbReference type="GO" id="GO:0003676">
    <property type="term" value="F:nucleic acid binding"/>
    <property type="evidence" value="ECO:0007669"/>
    <property type="project" value="InterPro"/>
</dbReference>
<dbReference type="EMBL" id="JAZDWU010000006">
    <property type="protein sequence ID" value="KAK9998741.1"/>
    <property type="molecule type" value="Genomic_DNA"/>
</dbReference>
<evidence type="ECO:0000313" key="2">
    <source>
        <dbReference type="EMBL" id="KAK9998741.1"/>
    </source>
</evidence>
<comment type="caution">
    <text evidence="2">The sequence shown here is derived from an EMBL/GenBank/DDBJ whole genome shotgun (WGS) entry which is preliminary data.</text>
</comment>